<accession>C0EFB7</accession>
<gene>
    <name evidence="1" type="ORF">CLOSTMETH_02558</name>
</gene>
<comment type="caution">
    <text evidence="1">The sequence shown here is derived from an EMBL/GenBank/DDBJ whole genome shotgun (WGS) entry which is preliminary data.</text>
</comment>
<dbReference type="EMBL" id="ACEC01000088">
    <property type="protein sequence ID" value="EEG29812.1"/>
    <property type="molecule type" value="Genomic_DNA"/>
</dbReference>
<evidence type="ECO:0000313" key="1">
    <source>
        <dbReference type="EMBL" id="EEG29812.1"/>
    </source>
</evidence>
<dbReference type="STRING" id="537013.CLOSTMETH_02558"/>
<sequence length="45" mass="4865">MRAARIAAAVIRRRGVYSRLPLSCNQIAGASQSTWGCISLCVNSR</sequence>
<organism evidence="1 2">
    <name type="scientific">[Clostridium] methylpentosum DSM 5476</name>
    <dbReference type="NCBI Taxonomy" id="537013"/>
    <lineage>
        <taxon>Bacteria</taxon>
        <taxon>Bacillati</taxon>
        <taxon>Bacillota</taxon>
        <taxon>Clostridia</taxon>
        <taxon>Eubacteriales</taxon>
        <taxon>Oscillospiraceae</taxon>
        <taxon>Oscillospiraceae incertae sedis</taxon>
    </lineage>
</organism>
<proteinExistence type="predicted"/>
<dbReference type="HOGENOM" id="CLU_3198151_0_0_9"/>
<evidence type="ECO:0000313" key="2">
    <source>
        <dbReference type="Proteomes" id="UP000003340"/>
    </source>
</evidence>
<keyword evidence="2" id="KW-1185">Reference proteome</keyword>
<reference evidence="1 2" key="1">
    <citation type="submission" date="2009-01" db="EMBL/GenBank/DDBJ databases">
        <authorList>
            <person name="Fulton L."/>
            <person name="Clifton S."/>
            <person name="Fulton B."/>
            <person name="Xu J."/>
            <person name="Minx P."/>
            <person name="Pepin K.H."/>
            <person name="Johnson M."/>
            <person name="Bhonagiri V."/>
            <person name="Nash W.E."/>
            <person name="Mardis E.R."/>
            <person name="Wilson R.K."/>
        </authorList>
    </citation>
    <scope>NUCLEOTIDE SEQUENCE [LARGE SCALE GENOMIC DNA]</scope>
    <source>
        <strain evidence="1 2">DSM 5476</strain>
    </source>
</reference>
<dbReference type="Proteomes" id="UP000003340">
    <property type="component" value="Unassembled WGS sequence"/>
</dbReference>
<reference evidence="1 2" key="2">
    <citation type="submission" date="2009-02" db="EMBL/GenBank/DDBJ databases">
        <title>Draft genome sequence of Clostridium methylpentosum (DSM 5476).</title>
        <authorList>
            <person name="Sudarsanam P."/>
            <person name="Ley R."/>
            <person name="Guruge J."/>
            <person name="Turnbaugh P.J."/>
            <person name="Mahowald M."/>
            <person name="Liep D."/>
            <person name="Gordon J."/>
        </authorList>
    </citation>
    <scope>NUCLEOTIDE SEQUENCE [LARGE SCALE GENOMIC DNA]</scope>
    <source>
        <strain evidence="1 2">DSM 5476</strain>
    </source>
</reference>
<dbReference type="AlphaFoldDB" id="C0EFB7"/>
<protein>
    <submittedName>
        <fullName evidence="1">Uncharacterized protein</fullName>
    </submittedName>
</protein>
<name>C0EFB7_9FIRM</name>